<keyword evidence="2" id="KW-1185">Reference proteome</keyword>
<dbReference type="Gramene" id="OE9A120954T1">
    <property type="protein sequence ID" value="OE9A120954C1"/>
    <property type="gene ID" value="OE9A120954"/>
</dbReference>
<dbReference type="EMBL" id="CACTIH010003743">
    <property type="protein sequence ID" value="CAA2983801.1"/>
    <property type="molecule type" value="Genomic_DNA"/>
</dbReference>
<name>A0A8S0RUY9_OLEEU</name>
<comment type="caution">
    <text evidence="1">The sequence shown here is derived from an EMBL/GenBank/DDBJ whole genome shotgun (WGS) entry which is preliminary data.</text>
</comment>
<protein>
    <submittedName>
        <fullName evidence="1">Uncharacterized protein</fullName>
    </submittedName>
</protein>
<evidence type="ECO:0000313" key="2">
    <source>
        <dbReference type="Proteomes" id="UP000594638"/>
    </source>
</evidence>
<sequence length="75" mass="7957">MGLVKLDSSKVFRQGPLGLIGDKRKGSDGVIPLAKEDDLEFAGGELDGLMLVNQMEDCTGDCEVSLLNGFGRGGW</sequence>
<accession>A0A8S0RUY9</accession>
<dbReference type="AlphaFoldDB" id="A0A8S0RUY9"/>
<gene>
    <name evidence="1" type="ORF">OLEA9_A120954</name>
</gene>
<evidence type="ECO:0000313" key="1">
    <source>
        <dbReference type="EMBL" id="CAA2983801.1"/>
    </source>
</evidence>
<reference evidence="1 2" key="1">
    <citation type="submission" date="2019-12" db="EMBL/GenBank/DDBJ databases">
        <authorList>
            <person name="Alioto T."/>
            <person name="Alioto T."/>
            <person name="Gomez Garrido J."/>
        </authorList>
    </citation>
    <scope>NUCLEOTIDE SEQUENCE [LARGE SCALE GENOMIC DNA]</scope>
</reference>
<dbReference type="Proteomes" id="UP000594638">
    <property type="component" value="Unassembled WGS sequence"/>
</dbReference>
<proteinExistence type="predicted"/>
<organism evidence="1 2">
    <name type="scientific">Olea europaea subsp. europaea</name>
    <dbReference type="NCBI Taxonomy" id="158383"/>
    <lineage>
        <taxon>Eukaryota</taxon>
        <taxon>Viridiplantae</taxon>
        <taxon>Streptophyta</taxon>
        <taxon>Embryophyta</taxon>
        <taxon>Tracheophyta</taxon>
        <taxon>Spermatophyta</taxon>
        <taxon>Magnoliopsida</taxon>
        <taxon>eudicotyledons</taxon>
        <taxon>Gunneridae</taxon>
        <taxon>Pentapetalae</taxon>
        <taxon>asterids</taxon>
        <taxon>lamiids</taxon>
        <taxon>Lamiales</taxon>
        <taxon>Oleaceae</taxon>
        <taxon>Oleeae</taxon>
        <taxon>Olea</taxon>
    </lineage>
</organism>